<dbReference type="EMBL" id="CAADRA010005254">
    <property type="protein sequence ID" value="VFT87712.1"/>
    <property type="molecule type" value="Genomic_DNA"/>
</dbReference>
<dbReference type="InterPro" id="IPR051681">
    <property type="entry name" value="Ser/Thr_Kinases-Pseudokinases"/>
</dbReference>
<keyword evidence="2" id="KW-0812">Transmembrane</keyword>
<evidence type="ECO:0000256" key="1">
    <source>
        <dbReference type="SAM" id="MobiDB-lite"/>
    </source>
</evidence>
<gene>
    <name evidence="6" type="primary">Aste57867_10844</name>
    <name evidence="5" type="ORF">As57867_010804</name>
    <name evidence="6" type="ORF">ASTE57867_10844</name>
</gene>
<dbReference type="InterPro" id="IPR000719">
    <property type="entry name" value="Prot_kinase_dom"/>
</dbReference>
<accession>A0A485KRV3</accession>
<name>A0A485KRV3_9STRA</name>
<dbReference type="AlphaFoldDB" id="A0A485KRV3"/>
<keyword evidence="2" id="KW-0472">Membrane</keyword>
<dbReference type="PROSITE" id="PS50011">
    <property type="entry name" value="PROTEIN_KINASE_DOM"/>
    <property type="match status" value="1"/>
</dbReference>
<dbReference type="SMART" id="SM00220">
    <property type="entry name" value="S_TKc"/>
    <property type="match status" value="1"/>
</dbReference>
<dbReference type="Proteomes" id="UP000332933">
    <property type="component" value="Unassembled WGS sequence"/>
</dbReference>
<dbReference type="OrthoDB" id="68087at2759"/>
<feature type="signal peptide" evidence="3">
    <location>
        <begin position="1"/>
        <end position="17"/>
    </location>
</feature>
<feature type="compositionally biased region" description="Polar residues" evidence="1">
    <location>
        <begin position="286"/>
        <end position="298"/>
    </location>
</feature>
<dbReference type="PROSITE" id="PS00108">
    <property type="entry name" value="PROTEIN_KINASE_ST"/>
    <property type="match status" value="1"/>
</dbReference>
<dbReference type="Gene3D" id="3.30.200.20">
    <property type="entry name" value="Phosphorylase Kinase, domain 1"/>
    <property type="match status" value="1"/>
</dbReference>
<dbReference type="InterPro" id="IPR008271">
    <property type="entry name" value="Ser/Thr_kinase_AS"/>
</dbReference>
<dbReference type="Gene3D" id="1.10.510.10">
    <property type="entry name" value="Transferase(Phosphotransferase) domain 1"/>
    <property type="match status" value="1"/>
</dbReference>
<evidence type="ECO:0000256" key="3">
    <source>
        <dbReference type="SAM" id="SignalP"/>
    </source>
</evidence>
<feature type="transmembrane region" description="Helical" evidence="2">
    <location>
        <begin position="217"/>
        <end position="239"/>
    </location>
</feature>
<evidence type="ECO:0000313" key="5">
    <source>
        <dbReference type="EMBL" id="KAF0698545.1"/>
    </source>
</evidence>
<sequence length="646" mass="70294">MVRGRTFLALVVAATHALESLPTFDSITMRCWQIADAPTIKQLSAIHIVNASEGLGCPFQIALDLPPTAQASQLLTVTWTISFTLDSIRQNKLGYNLPLIAVPASGQVAQIVYAALHTCQYDNLNSCDPFGDTNNDMTSSHVGNFTIDASGGGGQKTWTSTLSFSGAAGDVAVVVHAVLPGTTTTSRYDFGLVRRLHVLEVAPELMSSPSSSGESTLTVALGIGGGVLVVVLLAIVWVVRHRRRHPQPAPSVLLSSTPHHLFPGHQHAYPHQPPNHSDYSDAISKADSSGRSTMTIHSSVPPPLASSKGPSLPQSSRGGSLHDDAAGWLSLTRDDEETLAGWRLDESQVHTSALLSRGRSRTVAVGSFGQVWVGTYRGTVVAVKKLLPTRSSSPVAVRTFVAEILLMAKLESQFIVSFIGVSWYRRTEMMLVLEYMNQGDLRTMLEQTTPETFPLDAKLNCARSVAEGLVYLHTLDNSIIHRDVKSRNVLLDSHKGTKLTDFGVSREESSETMTIGIGTYRWMAPEILTDSYYTQAADIYSFGVILAELDTHLLPYSDQLSEKGKPLNDTAIMGRVMQGTIQPTFLQTCLSPLLQLAKECLSYDPEKRPKALAVAYRMREIRKSVTGTRDSVVESIDDEGRMFGFV</sequence>
<dbReference type="Pfam" id="PF00069">
    <property type="entry name" value="Pkinase"/>
    <property type="match status" value="1"/>
</dbReference>
<dbReference type="SUPFAM" id="SSF56112">
    <property type="entry name" value="Protein kinase-like (PK-like)"/>
    <property type="match status" value="1"/>
</dbReference>
<evidence type="ECO:0000313" key="7">
    <source>
        <dbReference type="Proteomes" id="UP000332933"/>
    </source>
</evidence>
<keyword evidence="2" id="KW-1133">Transmembrane helix</keyword>
<feature type="chain" id="PRO_5033437020" evidence="3">
    <location>
        <begin position="18"/>
        <end position="646"/>
    </location>
</feature>
<proteinExistence type="predicted"/>
<evidence type="ECO:0000313" key="6">
    <source>
        <dbReference type="EMBL" id="VFT87712.1"/>
    </source>
</evidence>
<dbReference type="PANTHER" id="PTHR44329:SF214">
    <property type="entry name" value="PROTEIN KINASE DOMAIN-CONTAINING PROTEIN"/>
    <property type="match status" value="1"/>
</dbReference>
<protein>
    <submittedName>
        <fullName evidence="6">Aste57867_10844 protein</fullName>
    </submittedName>
</protein>
<dbReference type="PANTHER" id="PTHR44329">
    <property type="entry name" value="SERINE/THREONINE-PROTEIN KINASE TNNI3K-RELATED"/>
    <property type="match status" value="1"/>
</dbReference>
<evidence type="ECO:0000256" key="2">
    <source>
        <dbReference type="SAM" id="Phobius"/>
    </source>
</evidence>
<dbReference type="EMBL" id="VJMH01005233">
    <property type="protein sequence ID" value="KAF0698545.1"/>
    <property type="molecule type" value="Genomic_DNA"/>
</dbReference>
<evidence type="ECO:0000259" key="4">
    <source>
        <dbReference type="PROSITE" id="PS50011"/>
    </source>
</evidence>
<dbReference type="GO" id="GO:0004674">
    <property type="term" value="F:protein serine/threonine kinase activity"/>
    <property type="evidence" value="ECO:0007669"/>
    <property type="project" value="TreeGrafter"/>
</dbReference>
<reference evidence="6 7" key="1">
    <citation type="submission" date="2019-03" db="EMBL/GenBank/DDBJ databases">
        <authorList>
            <person name="Gaulin E."/>
            <person name="Dumas B."/>
        </authorList>
    </citation>
    <scope>NUCLEOTIDE SEQUENCE [LARGE SCALE GENOMIC DNA]</scope>
    <source>
        <strain evidence="6">CBS 568.67</strain>
    </source>
</reference>
<feature type="region of interest" description="Disordered" evidence="1">
    <location>
        <begin position="263"/>
        <end position="320"/>
    </location>
</feature>
<keyword evidence="7" id="KW-1185">Reference proteome</keyword>
<dbReference type="GO" id="GO:0005524">
    <property type="term" value="F:ATP binding"/>
    <property type="evidence" value="ECO:0007669"/>
    <property type="project" value="InterPro"/>
</dbReference>
<dbReference type="InterPro" id="IPR011009">
    <property type="entry name" value="Kinase-like_dom_sf"/>
</dbReference>
<keyword evidence="3" id="KW-0732">Signal</keyword>
<feature type="compositionally biased region" description="Polar residues" evidence="1">
    <location>
        <begin position="308"/>
        <end position="318"/>
    </location>
</feature>
<feature type="domain" description="Protein kinase" evidence="4">
    <location>
        <begin position="357"/>
        <end position="621"/>
    </location>
</feature>
<organism evidence="6 7">
    <name type="scientific">Aphanomyces stellatus</name>
    <dbReference type="NCBI Taxonomy" id="120398"/>
    <lineage>
        <taxon>Eukaryota</taxon>
        <taxon>Sar</taxon>
        <taxon>Stramenopiles</taxon>
        <taxon>Oomycota</taxon>
        <taxon>Saprolegniomycetes</taxon>
        <taxon>Saprolegniales</taxon>
        <taxon>Verrucalvaceae</taxon>
        <taxon>Aphanomyces</taxon>
    </lineage>
</organism>
<reference evidence="5" key="2">
    <citation type="submission" date="2019-06" db="EMBL/GenBank/DDBJ databases">
        <title>Genomics analysis of Aphanomyces spp. identifies a new class of oomycete effector associated with host adaptation.</title>
        <authorList>
            <person name="Gaulin E."/>
        </authorList>
    </citation>
    <scope>NUCLEOTIDE SEQUENCE</scope>
    <source>
        <strain evidence="5">CBS 578.67</strain>
    </source>
</reference>